<dbReference type="InterPro" id="IPR004307">
    <property type="entry name" value="TspO_MBR"/>
</dbReference>
<keyword evidence="3 6" id="KW-0812">Transmembrane</keyword>
<reference evidence="7 8" key="2">
    <citation type="journal article" date="2017" name="Antonie Van Leeuwenhoek">
        <title>Rhizobium rhizosphaerae sp. nov., a novel species isolated from rice rhizosphere.</title>
        <authorList>
            <person name="Zhao J.J."/>
            <person name="Zhang J."/>
            <person name="Zhang R.J."/>
            <person name="Zhang C.W."/>
            <person name="Yin H.Q."/>
            <person name="Zhang X.X."/>
        </authorList>
    </citation>
    <scope>NUCLEOTIDE SEQUENCE [LARGE SCALE GENOMIC DNA]</scope>
    <source>
        <strain evidence="7 8">ACAM 611</strain>
    </source>
</reference>
<reference evidence="7 8" key="1">
    <citation type="journal article" date="2012" name="J. Bacteriol.">
        <title>Genome sequence of proteorhodopsin-containing sea ice bacterium Glaciecola punicea ACAM 611T.</title>
        <authorList>
            <person name="Qin Q.-L."/>
            <person name="Xie B.-B."/>
            <person name="Shu Y.-L."/>
            <person name="Rong J.-C."/>
            <person name="Zhao D.-L."/>
            <person name="Zhang X.-Y."/>
            <person name="Chen X.-L."/>
            <person name="Zhou B.-C."/>
            <person name="Zhanga Y.-Z."/>
        </authorList>
    </citation>
    <scope>NUCLEOTIDE SEQUENCE [LARGE SCALE GENOMIC DNA]</scope>
    <source>
        <strain evidence="7 8">ACAM 611</strain>
    </source>
</reference>
<dbReference type="InterPro" id="IPR038330">
    <property type="entry name" value="TspO/MBR-related_sf"/>
</dbReference>
<comment type="caution">
    <text evidence="7">The sequence shown here is derived from an EMBL/GenBank/DDBJ whole genome shotgun (WGS) entry which is preliminary data.</text>
</comment>
<keyword evidence="4 6" id="KW-1133">Transmembrane helix</keyword>
<feature type="transmembrane region" description="Helical" evidence="6">
    <location>
        <begin position="49"/>
        <end position="68"/>
    </location>
</feature>
<dbReference type="PANTHER" id="PTHR10057">
    <property type="entry name" value="PERIPHERAL-TYPE BENZODIAZEPINE RECEPTOR"/>
    <property type="match status" value="1"/>
</dbReference>
<dbReference type="AlphaFoldDB" id="H5TCC0"/>
<dbReference type="Pfam" id="PF03073">
    <property type="entry name" value="TspO_MBR"/>
    <property type="match status" value="1"/>
</dbReference>
<dbReference type="GO" id="GO:0033013">
    <property type="term" value="P:tetrapyrrole metabolic process"/>
    <property type="evidence" value="ECO:0007669"/>
    <property type="project" value="UniProtKB-ARBA"/>
</dbReference>
<accession>H5TCC0</accession>
<dbReference type="RefSeq" id="WP_006005567.1">
    <property type="nucleotide sequence ID" value="NZ_BAET01000019.1"/>
</dbReference>
<proteinExistence type="inferred from homology"/>
<dbReference type="Proteomes" id="UP000053586">
    <property type="component" value="Unassembled WGS sequence"/>
</dbReference>
<keyword evidence="8" id="KW-1185">Reference proteome</keyword>
<dbReference type="STRING" id="56804.BAE46_06790"/>
<keyword evidence="5 6" id="KW-0472">Membrane</keyword>
<evidence type="ECO:0000313" key="8">
    <source>
        <dbReference type="Proteomes" id="UP000053586"/>
    </source>
</evidence>
<dbReference type="PANTHER" id="PTHR10057:SF0">
    <property type="entry name" value="TRANSLOCATOR PROTEIN"/>
    <property type="match status" value="1"/>
</dbReference>
<feature type="transmembrane region" description="Helical" evidence="6">
    <location>
        <begin position="134"/>
        <end position="154"/>
    </location>
</feature>
<organism evidence="7 8">
    <name type="scientific">Glaciecola punicea ACAM 611</name>
    <dbReference type="NCBI Taxonomy" id="1121923"/>
    <lineage>
        <taxon>Bacteria</taxon>
        <taxon>Pseudomonadati</taxon>
        <taxon>Pseudomonadota</taxon>
        <taxon>Gammaproteobacteria</taxon>
        <taxon>Alteromonadales</taxon>
        <taxon>Alteromonadaceae</taxon>
        <taxon>Glaciecola</taxon>
    </lineage>
</organism>
<name>H5TCC0_9ALTE</name>
<sequence>MNTTLIKYIVIFFIINFAALGIGSLATGAAVSGEWYTSINKAPWTPPGWAFGAAWTTIMVFFSVFMGFAYNEVADKKKLVALYTAQWILNVSWTPVFFMLEQVIPGLIIIGALSVLVGYFLVHYRAVLKVKVLLMLPYFVWLLIATSLNAYILFNN</sequence>
<dbReference type="GO" id="GO:0016020">
    <property type="term" value="C:membrane"/>
    <property type="evidence" value="ECO:0007669"/>
    <property type="project" value="UniProtKB-SubCell"/>
</dbReference>
<evidence type="ECO:0000256" key="5">
    <source>
        <dbReference type="ARBA" id="ARBA00023136"/>
    </source>
</evidence>
<feature type="transmembrane region" description="Helical" evidence="6">
    <location>
        <begin position="80"/>
        <end position="98"/>
    </location>
</feature>
<dbReference type="EMBL" id="BAET01000019">
    <property type="protein sequence ID" value="GAB55947.1"/>
    <property type="molecule type" value="Genomic_DNA"/>
</dbReference>
<evidence type="ECO:0000256" key="2">
    <source>
        <dbReference type="ARBA" id="ARBA00007524"/>
    </source>
</evidence>
<comment type="subcellular location">
    <subcellularLocation>
        <location evidence="1">Membrane</location>
        <topology evidence="1">Multi-pass membrane protein</topology>
    </subcellularLocation>
</comment>
<feature type="transmembrane region" description="Helical" evidence="6">
    <location>
        <begin position="104"/>
        <end position="122"/>
    </location>
</feature>
<dbReference type="OrthoDB" id="9795496at2"/>
<gene>
    <name evidence="7" type="primary">tspO</name>
    <name evidence="7" type="ORF">GPUN_1831</name>
</gene>
<evidence type="ECO:0000313" key="7">
    <source>
        <dbReference type="EMBL" id="GAB55947.1"/>
    </source>
</evidence>
<evidence type="ECO:0000256" key="4">
    <source>
        <dbReference type="ARBA" id="ARBA00022989"/>
    </source>
</evidence>
<evidence type="ECO:0000256" key="6">
    <source>
        <dbReference type="SAM" id="Phobius"/>
    </source>
</evidence>
<dbReference type="Gene3D" id="1.20.1260.100">
    <property type="entry name" value="TspO/MBR protein"/>
    <property type="match status" value="1"/>
</dbReference>
<dbReference type="FunFam" id="1.20.1260.100:FF:000001">
    <property type="entry name" value="translocator protein 2"/>
    <property type="match status" value="1"/>
</dbReference>
<feature type="transmembrane region" description="Helical" evidence="6">
    <location>
        <begin position="9"/>
        <end position="29"/>
    </location>
</feature>
<protein>
    <submittedName>
        <fullName evidence="7">Tryptophan-rich sensory protein</fullName>
    </submittedName>
</protein>
<dbReference type="PIRSF" id="PIRSF005859">
    <property type="entry name" value="PBR"/>
    <property type="match status" value="1"/>
</dbReference>
<dbReference type="eggNOG" id="COG3476">
    <property type="taxonomic scope" value="Bacteria"/>
</dbReference>
<evidence type="ECO:0000256" key="1">
    <source>
        <dbReference type="ARBA" id="ARBA00004141"/>
    </source>
</evidence>
<evidence type="ECO:0000256" key="3">
    <source>
        <dbReference type="ARBA" id="ARBA00022692"/>
    </source>
</evidence>
<comment type="similarity">
    <text evidence="2">Belongs to the TspO/BZRP family.</text>
</comment>
<dbReference type="CDD" id="cd15904">
    <property type="entry name" value="TSPO_MBR"/>
    <property type="match status" value="1"/>
</dbReference>